<dbReference type="NCBIfam" id="TIGR01352">
    <property type="entry name" value="tonB_Cterm"/>
    <property type="match status" value="1"/>
</dbReference>
<dbReference type="InterPro" id="IPR051045">
    <property type="entry name" value="TonB-dependent_transducer"/>
</dbReference>
<evidence type="ECO:0000256" key="3">
    <source>
        <dbReference type="ARBA" id="ARBA00022448"/>
    </source>
</evidence>
<evidence type="ECO:0000256" key="8">
    <source>
        <dbReference type="ARBA" id="ARBA00022989"/>
    </source>
</evidence>
<dbReference type="SUPFAM" id="SSF74653">
    <property type="entry name" value="TolA/TonB C-terminal domain"/>
    <property type="match status" value="1"/>
</dbReference>
<accession>A0A1I4WNF8</accession>
<reference evidence="12" key="1">
    <citation type="submission" date="2016-10" db="EMBL/GenBank/DDBJ databases">
        <authorList>
            <person name="Varghese N."/>
            <person name="Submissions S."/>
        </authorList>
    </citation>
    <scope>NUCLEOTIDE SEQUENCE [LARGE SCALE GENOMIC DNA]</scope>
    <source>
        <strain evidence="12">DS-12</strain>
    </source>
</reference>
<organism evidence="11 12">
    <name type="scientific">Paenimyroides ummariense</name>
    <dbReference type="NCBI Taxonomy" id="913024"/>
    <lineage>
        <taxon>Bacteria</taxon>
        <taxon>Pseudomonadati</taxon>
        <taxon>Bacteroidota</taxon>
        <taxon>Flavobacteriia</taxon>
        <taxon>Flavobacteriales</taxon>
        <taxon>Flavobacteriaceae</taxon>
        <taxon>Paenimyroides</taxon>
    </lineage>
</organism>
<dbReference type="RefSeq" id="WP_091517908.1">
    <property type="nucleotide sequence ID" value="NZ_FOVI01000001.1"/>
</dbReference>
<dbReference type="EMBL" id="FOVI01000001">
    <property type="protein sequence ID" value="SFN14723.1"/>
    <property type="molecule type" value="Genomic_DNA"/>
</dbReference>
<dbReference type="PROSITE" id="PS52015">
    <property type="entry name" value="TONB_CTD"/>
    <property type="match status" value="1"/>
</dbReference>
<evidence type="ECO:0000313" key="11">
    <source>
        <dbReference type="EMBL" id="SFN14723.1"/>
    </source>
</evidence>
<evidence type="ECO:0000256" key="6">
    <source>
        <dbReference type="ARBA" id="ARBA00022692"/>
    </source>
</evidence>
<dbReference type="PANTHER" id="PTHR33446:SF2">
    <property type="entry name" value="PROTEIN TONB"/>
    <property type="match status" value="1"/>
</dbReference>
<evidence type="ECO:0000256" key="2">
    <source>
        <dbReference type="ARBA" id="ARBA00006555"/>
    </source>
</evidence>
<dbReference type="GO" id="GO:0098797">
    <property type="term" value="C:plasma membrane protein complex"/>
    <property type="evidence" value="ECO:0007669"/>
    <property type="project" value="TreeGrafter"/>
</dbReference>
<keyword evidence="12" id="KW-1185">Reference proteome</keyword>
<dbReference type="Pfam" id="PF03544">
    <property type="entry name" value="TonB_C"/>
    <property type="match status" value="1"/>
</dbReference>
<keyword evidence="5" id="KW-0997">Cell inner membrane</keyword>
<dbReference type="GO" id="GO:0031992">
    <property type="term" value="F:energy transducer activity"/>
    <property type="evidence" value="ECO:0007669"/>
    <property type="project" value="TreeGrafter"/>
</dbReference>
<dbReference type="InterPro" id="IPR006260">
    <property type="entry name" value="TonB/TolA_C"/>
</dbReference>
<sequence length="149" mass="16432">MKKIVTLFIMGFSWAGFSQNIPTPLEKGVVEAPAGNSVNDTLVHTDDPSFYADATSIKTLSGKSVTQFLGENYNFPDEALELEITGTIYIQFIVEKDGSVSDVVIEKGLCKVCDAEAVRVVKKLRVNPVLINGKPERVRYRVPIRLALE</sequence>
<gene>
    <name evidence="11" type="ORF">SAMN05421741_101307</name>
</gene>
<evidence type="ECO:0000256" key="4">
    <source>
        <dbReference type="ARBA" id="ARBA00022475"/>
    </source>
</evidence>
<keyword evidence="9" id="KW-0472">Membrane</keyword>
<comment type="subcellular location">
    <subcellularLocation>
        <location evidence="1">Cell inner membrane</location>
        <topology evidence="1">Single-pass membrane protein</topology>
        <orientation evidence="1">Periplasmic side</orientation>
    </subcellularLocation>
</comment>
<keyword evidence="7" id="KW-0653">Protein transport</keyword>
<comment type="similarity">
    <text evidence="2">Belongs to the TonB family.</text>
</comment>
<evidence type="ECO:0000256" key="5">
    <source>
        <dbReference type="ARBA" id="ARBA00022519"/>
    </source>
</evidence>
<dbReference type="InterPro" id="IPR037682">
    <property type="entry name" value="TonB_C"/>
</dbReference>
<dbReference type="GO" id="GO:0015031">
    <property type="term" value="P:protein transport"/>
    <property type="evidence" value="ECO:0007669"/>
    <property type="project" value="UniProtKB-KW"/>
</dbReference>
<evidence type="ECO:0000256" key="9">
    <source>
        <dbReference type="ARBA" id="ARBA00023136"/>
    </source>
</evidence>
<protein>
    <submittedName>
        <fullName evidence="11">Protein TonB</fullName>
    </submittedName>
</protein>
<dbReference type="Gene3D" id="3.30.1150.10">
    <property type="match status" value="1"/>
</dbReference>
<evidence type="ECO:0000256" key="7">
    <source>
        <dbReference type="ARBA" id="ARBA00022927"/>
    </source>
</evidence>
<dbReference type="OrthoDB" id="1522859at2"/>
<evidence type="ECO:0000313" key="12">
    <source>
        <dbReference type="Proteomes" id="UP000199036"/>
    </source>
</evidence>
<feature type="domain" description="TonB C-terminal" evidence="10">
    <location>
        <begin position="60"/>
        <end position="149"/>
    </location>
</feature>
<name>A0A1I4WNF8_9FLAO</name>
<evidence type="ECO:0000256" key="1">
    <source>
        <dbReference type="ARBA" id="ARBA00004383"/>
    </source>
</evidence>
<keyword evidence="8" id="KW-1133">Transmembrane helix</keyword>
<proteinExistence type="inferred from homology"/>
<dbReference type="GO" id="GO:0055085">
    <property type="term" value="P:transmembrane transport"/>
    <property type="evidence" value="ECO:0007669"/>
    <property type="project" value="InterPro"/>
</dbReference>
<evidence type="ECO:0000259" key="10">
    <source>
        <dbReference type="PROSITE" id="PS52015"/>
    </source>
</evidence>
<dbReference type="STRING" id="913024.SAMN05421741_101307"/>
<keyword evidence="3" id="KW-0813">Transport</keyword>
<keyword evidence="6" id="KW-0812">Transmembrane</keyword>
<dbReference type="AlphaFoldDB" id="A0A1I4WNF8"/>
<dbReference type="Proteomes" id="UP000199036">
    <property type="component" value="Unassembled WGS sequence"/>
</dbReference>
<keyword evidence="4" id="KW-1003">Cell membrane</keyword>
<dbReference type="PANTHER" id="PTHR33446">
    <property type="entry name" value="PROTEIN TONB-RELATED"/>
    <property type="match status" value="1"/>
</dbReference>